<dbReference type="PANTHER" id="PTHR10678">
    <property type="entry name" value="26S PROTEASOME NON-ATPASE REGULATORY SUBUNIT 11/COP9 SIGNALOSOME COMPLEX SUBUNIT 2"/>
    <property type="match status" value="1"/>
</dbReference>
<evidence type="ECO:0000313" key="4">
    <source>
        <dbReference type="Proteomes" id="UP000041254"/>
    </source>
</evidence>
<dbReference type="SUPFAM" id="SSF46785">
    <property type="entry name" value="Winged helix' DNA-binding domain"/>
    <property type="match status" value="1"/>
</dbReference>
<dbReference type="PROSITE" id="PS50250">
    <property type="entry name" value="PCI"/>
    <property type="match status" value="1"/>
</dbReference>
<dbReference type="OrthoDB" id="194139at2759"/>
<evidence type="ECO:0000259" key="2">
    <source>
        <dbReference type="PROSITE" id="PS50250"/>
    </source>
</evidence>
<dbReference type="Proteomes" id="UP000041254">
    <property type="component" value="Unassembled WGS sequence"/>
</dbReference>
<dbReference type="InParanoid" id="A0A0G4FIX0"/>
<organism evidence="3 4">
    <name type="scientific">Vitrella brassicaformis (strain CCMP3155)</name>
    <dbReference type="NCBI Taxonomy" id="1169540"/>
    <lineage>
        <taxon>Eukaryota</taxon>
        <taxon>Sar</taxon>
        <taxon>Alveolata</taxon>
        <taxon>Colpodellida</taxon>
        <taxon>Vitrellaceae</taxon>
        <taxon>Vitrella</taxon>
    </lineage>
</organism>
<dbReference type="OMA" id="WMLAYNE"/>
<dbReference type="InterPro" id="IPR000717">
    <property type="entry name" value="PCI_dom"/>
</dbReference>
<dbReference type="Gene3D" id="1.25.40.570">
    <property type="match status" value="1"/>
</dbReference>
<evidence type="ECO:0000256" key="1">
    <source>
        <dbReference type="SAM" id="MobiDB-lite"/>
    </source>
</evidence>
<proteinExistence type="predicted"/>
<name>A0A0G4FIX0_VITBC</name>
<dbReference type="AlphaFoldDB" id="A0A0G4FIX0"/>
<dbReference type="VEuPathDB" id="CryptoDB:Vbra_9205"/>
<keyword evidence="4" id="KW-1185">Reference proteome</keyword>
<dbReference type="SMART" id="SM00753">
    <property type="entry name" value="PAM"/>
    <property type="match status" value="1"/>
</dbReference>
<protein>
    <recommendedName>
        <fullName evidence="2">PCI domain-containing protein</fullName>
    </recommendedName>
</protein>
<dbReference type="InterPro" id="IPR036390">
    <property type="entry name" value="WH_DNA-bd_sf"/>
</dbReference>
<dbReference type="SMART" id="SM00088">
    <property type="entry name" value="PINT"/>
    <property type="match status" value="1"/>
</dbReference>
<dbReference type="EMBL" id="CDMY01000442">
    <property type="protein sequence ID" value="CEM13055.1"/>
    <property type="molecule type" value="Genomic_DNA"/>
</dbReference>
<dbReference type="PhylomeDB" id="A0A0G4FIX0"/>
<gene>
    <name evidence="3" type="ORF">Vbra_9205</name>
</gene>
<sequence length="461" mass="52163">MDSDEEFQFESDDDGWGDQQEEDEETIKIENTFYEADDNKRHDPQKALSQFYEVVSAEKARGDEINYRFKALQNIVILCCRLGRLDEMAQQYQELLALMDKVTRNDASDAINTILDSVSGSGASASGGAAGSGDLSKLERVYALTLTRLKQNTSNQRLWFNTSVKLAKLYLDTQEFGKLQTLIRDLHKSCTTPDGADDTSKGSALLEIYALEIQLCTVTKNSLRMKEIYPKTINLTSAIADPRNVAVIRESGGKMYMSEKKWQSAYNEFFEAFKNYQETGSGRARIMLKYVVLANMLACMDINPFDSREAKVYQEDPEIKAMSELRQAFDNNDVSTIDKLLTSSRAGILRDPLIKEYLEDLLRNIRLQVLKKLVAPYRTAGIDYLSKELNVPKDEVISLLVQLILDEKINGGIDATGGYLQMYTESSSNHMRYSKCKQWVETLQKINNSLNSRLTNMAGAR</sequence>
<evidence type="ECO:0000313" key="3">
    <source>
        <dbReference type="EMBL" id="CEM13055.1"/>
    </source>
</evidence>
<dbReference type="InterPro" id="IPR050871">
    <property type="entry name" value="26S_Proteasome/COP9_Components"/>
</dbReference>
<feature type="domain" description="PCI" evidence="2">
    <location>
        <begin position="265"/>
        <end position="427"/>
    </location>
</feature>
<dbReference type="STRING" id="1169540.A0A0G4FIX0"/>
<feature type="region of interest" description="Disordered" evidence="1">
    <location>
        <begin position="1"/>
        <end position="23"/>
    </location>
</feature>
<dbReference type="Pfam" id="PF01399">
    <property type="entry name" value="PCI"/>
    <property type="match status" value="1"/>
</dbReference>
<accession>A0A0G4FIX0</accession>
<reference evidence="3 4" key="1">
    <citation type="submission" date="2014-11" db="EMBL/GenBank/DDBJ databases">
        <authorList>
            <person name="Zhu J."/>
            <person name="Qi W."/>
            <person name="Song R."/>
        </authorList>
    </citation>
    <scope>NUCLEOTIDE SEQUENCE [LARGE SCALE GENOMIC DNA]</scope>
</reference>